<proteinExistence type="predicted"/>
<protein>
    <submittedName>
        <fullName evidence="1">Uncharacterized protein</fullName>
    </submittedName>
</protein>
<gene>
    <name evidence="1" type="ORF">SAMN02745121_07824</name>
</gene>
<accession>A0A1I2HBD0</accession>
<name>A0A1I2HBD0_9BACT</name>
<organism evidence="1 2">
    <name type="scientific">Nannocystis exedens</name>
    <dbReference type="NCBI Taxonomy" id="54"/>
    <lineage>
        <taxon>Bacteria</taxon>
        <taxon>Pseudomonadati</taxon>
        <taxon>Myxococcota</taxon>
        <taxon>Polyangia</taxon>
        <taxon>Nannocystales</taxon>
        <taxon>Nannocystaceae</taxon>
        <taxon>Nannocystis</taxon>
    </lineage>
</organism>
<dbReference type="RefSeq" id="WP_096328219.1">
    <property type="nucleotide sequence ID" value="NZ_FOMX01000040.1"/>
</dbReference>
<dbReference type="AlphaFoldDB" id="A0A1I2HBD0"/>
<evidence type="ECO:0000313" key="2">
    <source>
        <dbReference type="Proteomes" id="UP000199400"/>
    </source>
</evidence>
<reference evidence="2" key="1">
    <citation type="submission" date="2016-10" db="EMBL/GenBank/DDBJ databases">
        <authorList>
            <person name="Varghese N."/>
            <person name="Submissions S."/>
        </authorList>
    </citation>
    <scope>NUCLEOTIDE SEQUENCE [LARGE SCALE GENOMIC DNA]</scope>
    <source>
        <strain evidence="2">ATCC 25963</strain>
    </source>
</reference>
<evidence type="ECO:0000313" key="1">
    <source>
        <dbReference type="EMBL" id="SFF26620.1"/>
    </source>
</evidence>
<dbReference type="EMBL" id="FOMX01000040">
    <property type="protein sequence ID" value="SFF26620.1"/>
    <property type="molecule type" value="Genomic_DNA"/>
</dbReference>
<sequence length="157" mass="16715">MSDAPALVSATLAQLYMQQDHLEQARRVVARVLAADPLHGHALALADRLAQRSRARLYAAFQPGRGVVVRWHDAPPDPALHLILAVFRAVPALPGRTSTWITSTRCRAEAGEHTFPIAGGPRPSPASASLCLARLAADGLQVLAVHEAISWPPPPGP</sequence>
<keyword evidence="2" id="KW-1185">Reference proteome</keyword>
<dbReference type="Proteomes" id="UP000199400">
    <property type="component" value="Unassembled WGS sequence"/>
</dbReference>
<dbReference type="STRING" id="54.SAMN02745121_07824"/>